<feature type="region of interest" description="Disordered" evidence="1">
    <location>
        <begin position="98"/>
        <end position="119"/>
    </location>
</feature>
<keyword evidence="3" id="KW-1185">Reference proteome</keyword>
<proteinExistence type="predicted"/>
<feature type="compositionally biased region" description="Polar residues" evidence="1">
    <location>
        <begin position="98"/>
        <end position="108"/>
    </location>
</feature>
<organism evidence="2 3">
    <name type="scientific">Micromonospora fulviviridis</name>
    <dbReference type="NCBI Taxonomy" id="47860"/>
    <lineage>
        <taxon>Bacteria</taxon>
        <taxon>Bacillati</taxon>
        <taxon>Actinomycetota</taxon>
        <taxon>Actinomycetes</taxon>
        <taxon>Micromonosporales</taxon>
        <taxon>Micromonosporaceae</taxon>
        <taxon>Micromonospora</taxon>
    </lineage>
</organism>
<dbReference type="RefSeq" id="WP_355664192.1">
    <property type="nucleotide sequence ID" value="NZ_JBEXRX010000019.1"/>
</dbReference>
<evidence type="ECO:0000313" key="3">
    <source>
        <dbReference type="Proteomes" id="UP001550348"/>
    </source>
</evidence>
<comment type="caution">
    <text evidence="2">The sequence shown here is derived from an EMBL/GenBank/DDBJ whole genome shotgun (WGS) entry which is preliminary data.</text>
</comment>
<evidence type="ECO:0000313" key="2">
    <source>
        <dbReference type="EMBL" id="MEU0152208.1"/>
    </source>
</evidence>
<evidence type="ECO:0000256" key="1">
    <source>
        <dbReference type="SAM" id="MobiDB-lite"/>
    </source>
</evidence>
<sequence>MIAPAGAEPVVGAPHPAVQRLQFFLSEAHWDAELVNDRRLELLMADAAAYTPAGRLPGGQPDPGVAAKPQIVADLLERAVTTGCALPRSWPTISTVPARQAPSLTHSPPTGAMGEPNIGAVRSVDDRPHAVRADRLRSWKERECVSERC</sequence>
<dbReference type="EMBL" id="JBEXRX010000019">
    <property type="protein sequence ID" value="MEU0152208.1"/>
    <property type="molecule type" value="Genomic_DNA"/>
</dbReference>
<gene>
    <name evidence="2" type="ORF">ABZ071_09830</name>
</gene>
<accession>A0ABV2VHD2</accession>
<dbReference type="Proteomes" id="UP001550348">
    <property type="component" value="Unassembled WGS sequence"/>
</dbReference>
<protein>
    <recommendedName>
        <fullName evidence="4">Transposase IS701-like DDE domain-containing protein</fullName>
    </recommendedName>
</protein>
<reference evidence="2 3" key="1">
    <citation type="submission" date="2024-06" db="EMBL/GenBank/DDBJ databases">
        <title>The Natural Products Discovery Center: Release of the First 8490 Sequenced Strains for Exploring Actinobacteria Biosynthetic Diversity.</title>
        <authorList>
            <person name="Kalkreuter E."/>
            <person name="Kautsar S.A."/>
            <person name="Yang D."/>
            <person name="Bader C.D."/>
            <person name="Teijaro C.N."/>
            <person name="Fluegel L."/>
            <person name="Davis C.M."/>
            <person name="Simpson J.R."/>
            <person name="Lauterbach L."/>
            <person name="Steele A.D."/>
            <person name="Gui C."/>
            <person name="Meng S."/>
            <person name="Li G."/>
            <person name="Viehrig K."/>
            <person name="Ye F."/>
            <person name="Su P."/>
            <person name="Kiefer A.F."/>
            <person name="Nichols A."/>
            <person name="Cepeda A.J."/>
            <person name="Yan W."/>
            <person name="Fan B."/>
            <person name="Jiang Y."/>
            <person name="Adhikari A."/>
            <person name="Zheng C.-J."/>
            <person name="Schuster L."/>
            <person name="Cowan T.M."/>
            <person name="Smanski M.J."/>
            <person name="Chevrette M.G."/>
            <person name="De Carvalho L.P.S."/>
            <person name="Shen B."/>
        </authorList>
    </citation>
    <scope>NUCLEOTIDE SEQUENCE [LARGE SCALE GENOMIC DNA]</scope>
    <source>
        <strain evidence="2 3">NPDC006286</strain>
    </source>
</reference>
<evidence type="ECO:0008006" key="4">
    <source>
        <dbReference type="Google" id="ProtNLM"/>
    </source>
</evidence>
<name>A0ABV2VHD2_9ACTN</name>